<dbReference type="Proteomes" id="UP000028569">
    <property type="component" value="Chromosome"/>
</dbReference>
<dbReference type="GO" id="GO:0000270">
    <property type="term" value="P:peptidoglycan metabolic process"/>
    <property type="evidence" value="ECO:0007669"/>
    <property type="project" value="TreeGrafter"/>
</dbReference>
<evidence type="ECO:0000256" key="3">
    <source>
        <dbReference type="SAM" id="Phobius"/>
    </source>
</evidence>
<dbReference type="KEGG" id="bii:BINDI_1008"/>
<reference evidence="4 5" key="1">
    <citation type="journal article" date="2014" name="Appl. Environ. Microbiol.">
        <title>Genomic encyclopedia of type strains of the genus Bifidobacterium.</title>
        <authorList>
            <person name="Milani C."/>
            <person name="Lugli G.A."/>
            <person name="Duranti S."/>
            <person name="Turroni F."/>
            <person name="Bottacini F."/>
            <person name="Mangifesta M."/>
            <person name="Sanchez B."/>
            <person name="Viappiani A."/>
            <person name="Mancabelli L."/>
            <person name="Taminiau B."/>
            <person name="Delcenserie V."/>
            <person name="Barrangou R."/>
            <person name="Margolles A."/>
            <person name="van Sinderen D."/>
            <person name="Ventura M."/>
        </authorList>
    </citation>
    <scope>NUCLEOTIDE SEQUENCE [LARGE SCALE GENOMIC DNA]</scope>
    <source>
        <strain evidence="4 5">LMG 11587</strain>
    </source>
</reference>
<keyword evidence="4" id="KW-0121">Carboxypeptidase</keyword>
<gene>
    <name evidence="4" type="ORF">BINDI_1008</name>
</gene>
<feature type="transmembrane region" description="Helical" evidence="3">
    <location>
        <begin position="21"/>
        <end position="38"/>
    </location>
</feature>
<accession>A0A087VVG3</accession>
<dbReference type="AlphaFoldDB" id="A0A087VVG3"/>
<keyword evidence="3" id="KW-0472">Membrane</keyword>
<keyword evidence="3" id="KW-1133">Transmembrane helix</keyword>
<dbReference type="GO" id="GO:0006508">
    <property type="term" value="P:proteolysis"/>
    <property type="evidence" value="ECO:0007669"/>
    <property type="project" value="InterPro"/>
</dbReference>
<evidence type="ECO:0000256" key="2">
    <source>
        <dbReference type="ARBA" id="ARBA00022801"/>
    </source>
</evidence>
<name>A0A087VVG3_9BIFI</name>
<proteinExistence type="inferred from homology"/>
<comment type="similarity">
    <text evidence="1">Belongs to the peptidase S13 family.</text>
</comment>
<organism evidence="4 5">
    <name type="scientific">Bifidobacterium [indicum] DSM 20214 = LMG 11587</name>
    <dbReference type="NCBI Taxonomy" id="1341694"/>
    <lineage>
        <taxon>Bacteria</taxon>
        <taxon>Bacillati</taxon>
        <taxon>Actinomycetota</taxon>
        <taxon>Actinomycetes</taxon>
        <taxon>Bifidobacteriales</taxon>
        <taxon>Bifidobacteriaceae</taxon>
        <taxon>Bifidobacterium</taxon>
    </lineage>
</organism>
<keyword evidence="3" id="KW-0812">Transmembrane</keyword>
<dbReference type="RefSeq" id="WP_148301987.1">
    <property type="nucleotide sequence ID" value="NZ_CP006018.1"/>
</dbReference>
<evidence type="ECO:0000256" key="1">
    <source>
        <dbReference type="ARBA" id="ARBA00006096"/>
    </source>
</evidence>
<evidence type="ECO:0000313" key="4">
    <source>
        <dbReference type="EMBL" id="AIC92271.1"/>
    </source>
</evidence>
<dbReference type="EMBL" id="CP006018">
    <property type="protein sequence ID" value="AIC92271.1"/>
    <property type="molecule type" value="Genomic_DNA"/>
</dbReference>
<dbReference type="SUPFAM" id="SSF56601">
    <property type="entry name" value="beta-lactamase/transpeptidase-like"/>
    <property type="match status" value="1"/>
</dbReference>
<dbReference type="Pfam" id="PF02113">
    <property type="entry name" value="Peptidase_S13"/>
    <property type="match status" value="2"/>
</dbReference>
<dbReference type="HOGENOM" id="CLU_017692_0_2_11"/>
<sequence length="485" mass="50560">MDGRHQVVQTRGSLVARRWRVALSILMSVILIGGYAVADVMDLLPGPLTLETSRTRTISPARSIRTPADDLGDDGAGGPVDQAVARQLVEEFTTSPGLGHDYSLVVHQADGRPVIEESAQVVRQPASTMKTLTAAAAASELDMSSCLTTDVQLREVSGDHAVLVLKGHGDMLLGTGNNDPAHVNGRAGLSSLAAKTAGALRKAGVSRVWVAYDDSLFGEEGEPEGIQENNPDGVYFQHPTSMAIDQARDWTGIQQGTDPDAGGVYLPRVVDPAAEATKVFARVLAGNGIKVDNPDQPNQAESGQGSVIASVQSARLSEIMALMLRTSDNTLAELFGRLTAAKLGKENSPGGAVKAVTEALDHLGVNTGGLVMADCSGLAPGSELSVNTLVQIQELALESKGITPVAKGLSVVGLTGTAAERKVNDLADGLVRVKTGTLDQVTSMTGNVSRRSGGSLVFAVIVNNPEDMAAARQAVDRLVTSLDRL</sequence>
<dbReference type="PRINTS" id="PR00922">
    <property type="entry name" value="DADACBPTASE3"/>
</dbReference>
<keyword evidence="2 4" id="KW-0378">Hydrolase</keyword>
<dbReference type="InterPro" id="IPR012338">
    <property type="entry name" value="Beta-lactam/transpept-like"/>
</dbReference>
<dbReference type="PANTHER" id="PTHR30023:SF0">
    <property type="entry name" value="PENICILLIN-SENSITIVE CARBOXYPEPTIDASE A"/>
    <property type="match status" value="1"/>
</dbReference>
<dbReference type="InterPro" id="IPR000667">
    <property type="entry name" value="Peptidase_S13"/>
</dbReference>
<keyword evidence="4" id="KW-0645">Protease</keyword>
<dbReference type="GO" id="GO:0009002">
    <property type="term" value="F:serine-type D-Ala-D-Ala carboxypeptidase activity"/>
    <property type="evidence" value="ECO:0007669"/>
    <property type="project" value="UniProtKB-EC"/>
</dbReference>
<keyword evidence="5" id="KW-1185">Reference proteome</keyword>
<dbReference type="PANTHER" id="PTHR30023">
    <property type="entry name" value="D-ALANYL-D-ALANINE CARBOXYPEPTIDASE"/>
    <property type="match status" value="1"/>
</dbReference>
<protein>
    <submittedName>
        <fullName evidence="4">D-alanyl-D-alanine carboxypeptidase</fullName>
        <ecNumber evidence="4">3.4.16.4</ecNumber>
    </submittedName>
</protein>
<dbReference type="EC" id="3.4.16.4" evidence="4"/>
<dbReference type="Gene3D" id="3.40.710.10">
    <property type="entry name" value="DD-peptidase/beta-lactamase superfamily"/>
    <property type="match status" value="2"/>
</dbReference>
<evidence type="ECO:0000313" key="5">
    <source>
        <dbReference type="Proteomes" id="UP000028569"/>
    </source>
</evidence>
<dbReference type="OrthoDB" id="56883at2"/>